<keyword evidence="1" id="KW-0812">Transmembrane</keyword>
<accession>A0A849VCN9</accession>
<name>A0A849VCN9_9GAMM</name>
<feature type="transmembrane region" description="Helical" evidence="1">
    <location>
        <begin position="98"/>
        <end position="116"/>
    </location>
</feature>
<comment type="caution">
    <text evidence="2">The sequence shown here is derived from an EMBL/GenBank/DDBJ whole genome shotgun (WGS) entry which is preliminary data.</text>
</comment>
<proteinExistence type="predicted"/>
<reference evidence="2 3" key="1">
    <citation type="submission" date="2020-04" db="EMBL/GenBank/DDBJ databases">
        <title>Pseudoalteromonas caenipelagi sp. nov., isolated from a tidal flat.</title>
        <authorList>
            <person name="Park S."/>
            <person name="Yoon J.-H."/>
        </authorList>
    </citation>
    <scope>NUCLEOTIDE SEQUENCE [LARGE SCALE GENOMIC DNA]</scope>
    <source>
        <strain evidence="2 3">JBTF-M23</strain>
    </source>
</reference>
<evidence type="ECO:0008006" key="4">
    <source>
        <dbReference type="Google" id="ProtNLM"/>
    </source>
</evidence>
<feature type="transmembrane region" description="Helical" evidence="1">
    <location>
        <begin position="122"/>
        <end position="141"/>
    </location>
</feature>
<dbReference type="EMBL" id="JABBPG010000005">
    <property type="protein sequence ID" value="NOU51439.1"/>
    <property type="molecule type" value="Genomic_DNA"/>
</dbReference>
<feature type="transmembrane region" description="Helical" evidence="1">
    <location>
        <begin position="167"/>
        <end position="189"/>
    </location>
</feature>
<keyword evidence="1" id="KW-0472">Membrane</keyword>
<evidence type="ECO:0000313" key="3">
    <source>
        <dbReference type="Proteomes" id="UP000586305"/>
    </source>
</evidence>
<sequence>MEQSIEPKNEEVQDAANNMEFYVVSQRKFLILFIGTFGMYAFYWFFRHWQLYKNSTNEDMWPIMRALFSIFFAHSLFALFEAKYQIKNGEAPKSINHLATIYVVFSIGCHICGRLSDNGYGVPFTTILSLLVLPVSCWALLKAQSLANYAGEDVLGESNNQLSGLNYFWLALGALFWGLVLLGLFAIMMGV</sequence>
<keyword evidence="1" id="KW-1133">Transmembrane helix</keyword>
<feature type="transmembrane region" description="Helical" evidence="1">
    <location>
        <begin position="29"/>
        <end position="46"/>
    </location>
</feature>
<dbReference type="Proteomes" id="UP000586305">
    <property type="component" value="Unassembled WGS sequence"/>
</dbReference>
<dbReference type="RefSeq" id="WP_171626505.1">
    <property type="nucleotide sequence ID" value="NZ_JABBPG010000005.1"/>
</dbReference>
<protein>
    <recommendedName>
        <fullName evidence="4">DUF4234 domain-containing protein</fullName>
    </recommendedName>
</protein>
<organism evidence="2 3">
    <name type="scientific">Pseudoalteromonas caenipelagi</name>
    <dbReference type="NCBI Taxonomy" id="2726988"/>
    <lineage>
        <taxon>Bacteria</taxon>
        <taxon>Pseudomonadati</taxon>
        <taxon>Pseudomonadota</taxon>
        <taxon>Gammaproteobacteria</taxon>
        <taxon>Alteromonadales</taxon>
        <taxon>Pseudoalteromonadaceae</taxon>
        <taxon>Pseudoalteromonas</taxon>
    </lineage>
</organism>
<evidence type="ECO:0000313" key="2">
    <source>
        <dbReference type="EMBL" id="NOU51439.1"/>
    </source>
</evidence>
<evidence type="ECO:0000256" key="1">
    <source>
        <dbReference type="SAM" id="Phobius"/>
    </source>
</evidence>
<feature type="transmembrane region" description="Helical" evidence="1">
    <location>
        <begin position="66"/>
        <end position="86"/>
    </location>
</feature>
<keyword evidence="3" id="KW-1185">Reference proteome</keyword>
<gene>
    <name evidence="2" type="ORF">HG263_12955</name>
</gene>
<dbReference type="AlphaFoldDB" id="A0A849VCN9"/>